<feature type="domain" description="Peptidase M16 N-terminal" evidence="2">
    <location>
        <begin position="57"/>
        <end position="140"/>
    </location>
</feature>
<organism evidence="3 4">
    <name type="scientific">Phellinidium pouzarii</name>
    <dbReference type="NCBI Taxonomy" id="167371"/>
    <lineage>
        <taxon>Eukaryota</taxon>
        <taxon>Fungi</taxon>
        <taxon>Dikarya</taxon>
        <taxon>Basidiomycota</taxon>
        <taxon>Agaricomycotina</taxon>
        <taxon>Agaricomycetes</taxon>
        <taxon>Hymenochaetales</taxon>
        <taxon>Hymenochaetaceae</taxon>
        <taxon>Phellinidium</taxon>
    </lineage>
</organism>
<dbReference type="InterPro" id="IPR011765">
    <property type="entry name" value="Pept_M16_N"/>
</dbReference>
<dbReference type="PANTHER" id="PTHR43016:SF16">
    <property type="entry name" value="METALLOPROTEASE, PUTATIVE (AFU_ORTHOLOGUE AFUA_4G07610)-RELATED"/>
    <property type="match status" value="1"/>
</dbReference>
<dbReference type="Pfam" id="PF00675">
    <property type="entry name" value="Peptidase_M16"/>
    <property type="match status" value="1"/>
</dbReference>
<accession>A0A4S4LG06</accession>
<evidence type="ECO:0000313" key="3">
    <source>
        <dbReference type="EMBL" id="THH10161.1"/>
    </source>
</evidence>
<dbReference type="GO" id="GO:0046872">
    <property type="term" value="F:metal ion binding"/>
    <property type="evidence" value="ECO:0007669"/>
    <property type="project" value="InterPro"/>
</dbReference>
<gene>
    <name evidence="3" type="ORF">EW145_g1526</name>
</gene>
<protein>
    <recommendedName>
        <fullName evidence="2">Peptidase M16 N-terminal domain-containing protein</fullName>
    </recommendedName>
</protein>
<dbReference type="EMBL" id="SGPK01000043">
    <property type="protein sequence ID" value="THH10161.1"/>
    <property type="molecule type" value="Genomic_DNA"/>
</dbReference>
<dbReference type="PANTHER" id="PTHR43016">
    <property type="entry name" value="PRESEQUENCE PROTEASE"/>
    <property type="match status" value="1"/>
</dbReference>
<dbReference type="AlphaFoldDB" id="A0A4S4LG06"/>
<feature type="region of interest" description="Disordered" evidence="1">
    <location>
        <begin position="998"/>
        <end position="1019"/>
    </location>
</feature>
<feature type="compositionally biased region" description="Acidic residues" evidence="1">
    <location>
        <begin position="1000"/>
        <end position="1019"/>
    </location>
</feature>
<evidence type="ECO:0000256" key="1">
    <source>
        <dbReference type="SAM" id="MobiDB-lite"/>
    </source>
</evidence>
<dbReference type="InterPro" id="IPR011249">
    <property type="entry name" value="Metalloenz_LuxS/M16"/>
</dbReference>
<evidence type="ECO:0000313" key="4">
    <source>
        <dbReference type="Proteomes" id="UP000308199"/>
    </source>
</evidence>
<sequence length="1019" mass="113724">MTQSSGNFDLVKRVELDFTDVVVTKWRSRVTGLTIVHLDYEAPIVKGYFAVGTEIFNDSGCPHTLEHLVFMGSKKYPYKGIIDHLANRGFSSGTNAWTADDHTCYTVETAGSQGFLQILPIYVDHILYPTLTQSAFVTEVHHIDPSGSNSGVVYSEMQGRENTPADLMALRMQRLLYPEGSGYRSEVGGLMSALRSLDVQQIRDYHAKYYVPHNLSLIVAGKFIDGTESLLSVVQKEVEPTLIASGYNQGSRPPGWVRPFVETPSASRVPFKDQIDTVEFPEKDESVGDLLMTFMGPPTKDYLNKEFIEIDNPLCTYIYFDEDVRPDFVDLPIYIGSVPTEQLDTFDSKLKISLGKIVKDGFDMTRMAMVINRDQRQLRSKLESSKGDTFSSIVITDSVLGPEDGSELLPAMDEMKLYAELLGWTSDQWTALYYIDSPSVVLRGKPSSELADKLEKDEKMRIDAQVKALGAVGLVKAKEELDEAKKENDASIPREILENFPVPDVKSISWITVQSAQEGNKIKPPPGDKTNSSKLVDHLNADGFKLPFFVQFDHVQSDFVEVHALLSLAKLPNRLRPVITAYLSAFFSLPITTSTGEQLSHEKVVIKLDDETVSYESELGMLGYFSENFRVSIKVEGEKYEAAVRWMKDLIYGAEFDLSRLQVTCAKILQSLPELKRDGNTILSGYSSELLYDESSTQRSNAILAQMKAIPDVINKLRESPEDVRKEFEEIRKYLTNPSGMRFSVTGNILDLPKPRSVWNKYFGKMIPETPLQPIKFTDETLSEIGRNPRTKASMIVLCPVHGFSTHTTKTIKGFEHPEYPALRLALEVLNASESYLWRYIRGSGLAYGASISPDMEAGLLSFSLYRSSNVLQAFREGSKVVEGLVDGTIALENTTVDAAKSTIVYNIARAVSTPGSAAITSFVNQALKHVNQNHNREMLEKYQAVTKEQILVALKKYCLPLFDPAKSVAVIVAAPSKVESTADGMRELGFDVEKRELEVSPEELVESGSEESDSEEER</sequence>
<comment type="caution">
    <text evidence="3">The sequence shown here is derived from an EMBL/GenBank/DDBJ whole genome shotgun (WGS) entry which is preliminary data.</text>
</comment>
<dbReference type="SUPFAM" id="SSF63411">
    <property type="entry name" value="LuxS/MPP-like metallohydrolase"/>
    <property type="match status" value="4"/>
</dbReference>
<dbReference type="Proteomes" id="UP000308199">
    <property type="component" value="Unassembled WGS sequence"/>
</dbReference>
<evidence type="ECO:0000259" key="2">
    <source>
        <dbReference type="Pfam" id="PF00675"/>
    </source>
</evidence>
<keyword evidence="4" id="KW-1185">Reference proteome</keyword>
<dbReference type="FunFam" id="3.30.830.10:FF:000015">
    <property type="entry name" value="Putative zinc metalloprotease"/>
    <property type="match status" value="1"/>
</dbReference>
<reference evidence="3 4" key="1">
    <citation type="submission" date="2019-02" db="EMBL/GenBank/DDBJ databases">
        <title>Genome sequencing of the rare red list fungi Phellinidium pouzarii.</title>
        <authorList>
            <person name="Buettner E."/>
            <person name="Kellner H."/>
        </authorList>
    </citation>
    <scope>NUCLEOTIDE SEQUENCE [LARGE SCALE GENOMIC DNA]</scope>
    <source>
        <strain evidence="3 4">DSM 108285</strain>
    </source>
</reference>
<name>A0A4S4LG06_9AGAM</name>
<proteinExistence type="predicted"/>
<dbReference type="Gene3D" id="3.30.830.10">
    <property type="entry name" value="Metalloenzyme, LuxS/M16 peptidase-like"/>
    <property type="match status" value="4"/>
</dbReference>
<dbReference type="OrthoDB" id="4953at2759"/>